<sequence length="173" mass="19396">MPAILRDRFAIGTTRDLGCTNEVVHEALHNTALVRELVDALNDRNIVVQHRASNALKKIQRSDPALLEPFAKRILQRALATDHVHTLWNLTIILGELPLRGRDKALATDLMFEFLSSPSTLQRAFALTALANYAQDDPPLRKRIHPILSLALTDPKASIRARARKLMKKIKSS</sequence>
<dbReference type="SUPFAM" id="SSF48371">
    <property type="entry name" value="ARM repeat"/>
    <property type="match status" value="1"/>
</dbReference>
<evidence type="ECO:0000313" key="2">
    <source>
        <dbReference type="Proteomes" id="UP000647241"/>
    </source>
</evidence>
<proteinExistence type="predicted"/>
<dbReference type="InterPro" id="IPR016024">
    <property type="entry name" value="ARM-type_fold"/>
</dbReference>
<keyword evidence="2" id="KW-1185">Reference proteome</keyword>
<dbReference type="InterPro" id="IPR011989">
    <property type="entry name" value="ARM-like"/>
</dbReference>
<protein>
    <submittedName>
        <fullName evidence="1">Uncharacterized protein</fullName>
    </submittedName>
</protein>
<dbReference type="Gene3D" id="1.25.10.10">
    <property type="entry name" value="Leucine-rich Repeat Variant"/>
    <property type="match status" value="1"/>
</dbReference>
<dbReference type="AlphaFoldDB" id="A0A917HH28"/>
<evidence type="ECO:0000313" key="1">
    <source>
        <dbReference type="EMBL" id="GGG77849.1"/>
    </source>
</evidence>
<dbReference type="Proteomes" id="UP000647241">
    <property type="component" value="Unassembled WGS sequence"/>
</dbReference>
<reference evidence="1" key="2">
    <citation type="submission" date="2020-09" db="EMBL/GenBank/DDBJ databases">
        <authorList>
            <person name="Sun Q."/>
            <person name="Zhou Y."/>
        </authorList>
    </citation>
    <scope>NUCLEOTIDE SEQUENCE</scope>
    <source>
        <strain evidence="1">CGMCC 1.12997</strain>
    </source>
</reference>
<accession>A0A917HH28</accession>
<name>A0A917HH28_9BACT</name>
<gene>
    <name evidence="1" type="ORF">GCM10011585_21260</name>
</gene>
<dbReference type="RefSeq" id="WP_188554097.1">
    <property type="nucleotide sequence ID" value="NZ_BMGT01000002.1"/>
</dbReference>
<comment type="caution">
    <text evidence="1">The sequence shown here is derived from an EMBL/GenBank/DDBJ whole genome shotgun (WGS) entry which is preliminary data.</text>
</comment>
<organism evidence="1 2">
    <name type="scientific">Edaphobacter dinghuensis</name>
    <dbReference type="NCBI Taxonomy" id="1560005"/>
    <lineage>
        <taxon>Bacteria</taxon>
        <taxon>Pseudomonadati</taxon>
        <taxon>Acidobacteriota</taxon>
        <taxon>Terriglobia</taxon>
        <taxon>Terriglobales</taxon>
        <taxon>Acidobacteriaceae</taxon>
        <taxon>Edaphobacter</taxon>
    </lineage>
</organism>
<reference evidence="1" key="1">
    <citation type="journal article" date="2014" name="Int. J. Syst. Evol. Microbiol.">
        <title>Complete genome sequence of Corynebacterium casei LMG S-19264T (=DSM 44701T), isolated from a smear-ripened cheese.</title>
        <authorList>
            <consortium name="US DOE Joint Genome Institute (JGI-PGF)"/>
            <person name="Walter F."/>
            <person name="Albersmeier A."/>
            <person name="Kalinowski J."/>
            <person name="Ruckert C."/>
        </authorList>
    </citation>
    <scope>NUCLEOTIDE SEQUENCE</scope>
    <source>
        <strain evidence="1">CGMCC 1.12997</strain>
    </source>
</reference>
<dbReference type="EMBL" id="BMGT01000002">
    <property type="protein sequence ID" value="GGG77849.1"/>
    <property type="molecule type" value="Genomic_DNA"/>
</dbReference>